<evidence type="ECO:0000313" key="2">
    <source>
        <dbReference type="Proteomes" id="UP001347796"/>
    </source>
</evidence>
<reference evidence="1 2" key="1">
    <citation type="submission" date="2024-01" db="EMBL/GenBank/DDBJ databases">
        <title>The genome of the rayed Mediterranean limpet Patella caerulea (Linnaeus, 1758).</title>
        <authorList>
            <person name="Anh-Thu Weber A."/>
            <person name="Halstead-Nussloch G."/>
        </authorList>
    </citation>
    <scope>NUCLEOTIDE SEQUENCE [LARGE SCALE GENOMIC DNA]</scope>
    <source>
        <strain evidence="1">AATW-2023a</strain>
        <tissue evidence="1">Whole specimen</tissue>
    </source>
</reference>
<sequence>MSSHCLFSDNDDEDIILSQNLDDIEKELAVINNIENDDNDIILSQILDNIEKELAEKNNIEKDVDYGELNLISTEKEFVIVRDGERI</sequence>
<gene>
    <name evidence="1" type="ORF">SNE40_006101</name>
</gene>
<dbReference type="AlphaFoldDB" id="A0AAN8K7A1"/>
<dbReference type="Proteomes" id="UP001347796">
    <property type="component" value="Unassembled WGS sequence"/>
</dbReference>
<evidence type="ECO:0000313" key="1">
    <source>
        <dbReference type="EMBL" id="KAK6186833.1"/>
    </source>
</evidence>
<keyword evidence="2" id="KW-1185">Reference proteome</keyword>
<organism evidence="1 2">
    <name type="scientific">Patella caerulea</name>
    <name type="common">Rayed Mediterranean limpet</name>
    <dbReference type="NCBI Taxonomy" id="87958"/>
    <lineage>
        <taxon>Eukaryota</taxon>
        <taxon>Metazoa</taxon>
        <taxon>Spiralia</taxon>
        <taxon>Lophotrochozoa</taxon>
        <taxon>Mollusca</taxon>
        <taxon>Gastropoda</taxon>
        <taxon>Patellogastropoda</taxon>
        <taxon>Patelloidea</taxon>
        <taxon>Patellidae</taxon>
        <taxon>Patella</taxon>
    </lineage>
</organism>
<accession>A0AAN8K7A1</accession>
<comment type="caution">
    <text evidence="1">The sequence shown here is derived from an EMBL/GenBank/DDBJ whole genome shotgun (WGS) entry which is preliminary data.</text>
</comment>
<proteinExistence type="predicted"/>
<dbReference type="EMBL" id="JAZGQO010000005">
    <property type="protein sequence ID" value="KAK6186833.1"/>
    <property type="molecule type" value="Genomic_DNA"/>
</dbReference>
<protein>
    <submittedName>
        <fullName evidence="1">Uncharacterized protein</fullName>
    </submittedName>
</protein>
<name>A0AAN8K7A1_PATCE</name>